<evidence type="ECO:0000256" key="3">
    <source>
        <dbReference type="ARBA" id="ARBA00022679"/>
    </source>
</evidence>
<keyword evidence="7" id="KW-1185">Reference proteome</keyword>
<organism evidence="5">
    <name type="scientific">Coralloluteibacterium stylophorae</name>
    <dbReference type="NCBI Taxonomy" id="1776034"/>
    <lineage>
        <taxon>Bacteria</taxon>
        <taxon>Pseudomonadati</taxon>
        <taxon>Pseudomonadota</taxon>
        <taxon>Gammaproteobacteria</taxon>
        <taxon>Lysobacterales</taxon>
        <taxon>Lysobacteraceae</taxon>
        <taxon>Coralloluteibacterium</taxon>
    </lineage>
</organism>
<gene>
    <name evidence="6" type="ORF">KB893_000620</name>
    <name evidence="5" type="ORF">KB893_07730</name>
</gene>
<evidence type="ECO:0000259" key="4">
    <source>
        <dbReference type="Pfam" id="PF08241"/>
    </source>
</evidence>
<feature type="domain" description="Methyltransferase type 11" evidence="4">
    <location>
        <begin position="46"/>
        <end position="139"/>
    </location>
</feature>
<reference evidence="6 7" key="1">
    <citation type="journal article" date="2021" name="Microbiol. Resour. Announc.">
        <title>Draft Genome Sequence of Coralloluteibacterium stylophorae LMG 29479T.</title>
        <authorList>
            <person name="Karlyshev A.V."/>
            <person name="Kudryashova E.B."/>
            <person name="Ariskina E.V."/>
            <person name="Conroy A.P."/>
            <person name="Abidueva E.Y."/>
        </authorList>
    </citation>
    <scope>NUCLEOTIDE SEQUENCE [LARGE SCALE GENOMIC DNA]</scope>
    <source>
        <strain evidence="6 7">LMG 29479</strain>
    </source>
</reference>
<dbReference type="InterPro" id="IPR013216">
    <property type="entry name" value="Methyltransf_11"/>
</dbReference>
<protein>
    <submittedName>
        <fullName evidence="5">Class I SAM-dependent methyltransferase</fullName>
    </submittedName>
</protein>
<dbReference type="InterPro" id="IPR051052">
    <property type="entry name" value="Diverse_substrate_MTase"/>
</dbReference>
<comment type="similarity">
    <text evidence="1">Belongs to the methyltransferase superfamily.</text>
</comment>
<keyword evidence="2 5" id="KW-0489">Methyltransferase</keyword>
<dbReference type="AlphaFoldDB" id="A0A8J8AXH6"/>
<evidence type="ECO:0000313" key="7">
    <source>
        <dbReference type="Proteomes" id="UP000675747"/>
    </source>
</evidence>
<dbReference type="PANTHER" id="PTHR44942:SF4">
    <property type="entry name" value="METHYLTRANSFERASE TYPE 11 DOMAIN-CONTAINING PROTEIN"/>
    <property type="match status" value="1"/>
</dbReference>
<accession>A0A8J8AXH6</accession>
<dbReference type="SUPFAM" id="SSF53335">
    <property type="entry name" value="S-adenosyl-L-methionine-dependent methyltransferases"/>
    <property type="match status" value="1"/>
</dbReference>
<dbReference type="EMBL" id="JAGQFT010000049">
    <property type="protein sequence ID" value="MBR0562402.1"/>
    <property type="molecule type" value="Genomic_DNA"/>
</dbReference>
<proteinExistence type="inferred from homology"/>
<sequence>MSSKDSVGRFDDRVEDYVRYRPDYPRAMVDWLLESGALAPGRLAADVGAGTGISTLMLLEAGLKAIAVEPNAAMRAACLRSVGGHAGFRGVLDGRADALGLDAGSVDLVAAAQAFHWFERAAFRRECARVLRPGGHVVVFWNTRPPAGTPFLDGYEALLRTHGDDYAGVAARYDSDEDLRAWLGDWFLDLRAFPHRQLLDRTALRGRFLSSSYAPAPGHPRHAAAMQALNALFDATATDGRVSFDYLTRAFVGRIPGPAA</sequence>
<reference evidence="5" key="2">
    <citation type="submission" date="2021-04" db="EMBL/GenBank/DDBJ databases">
        <authorList>
            <person name="Karlyshev A.V."/>
        </authorList>
    </citation>
    <scope>NUCLEOTIDE SEQUENCE</scope>
    <source>
        <strain evidence="5">LMG 29479</strain>
    </source>
</reference>
<dbReference type="Pfam" id="PF08241">
    <property type="entry name" value="Methyltransf_11"/>
    <property type="match status" value="1"/>
</dbReference>
<dbReference type="Gene3D" id="3.40.50.150">
    <property type="entry name" value="Vaccinia Virus protein VP39"/>
    <property type="match status" value="1"/>
</dbReference>
<dbReference type="GO" id="GO:0032259">
    <property type="term" value="P:methylation"/>
    <property type="evidence" value="ECO:0007669"/>
    <property type="project" value="UniProtKB-KW"/>
</dbReference>
<dbReference type="PANTHER" id="PTHR44942">
    <property type="entry name" value="METHYLTRANSF_11 DOMAIN-CONTAINING PROTEIN"/>
    <property type="match status" value="1"/>
</dbReference>
<dbReference type="Proteomes" id="UP000675747">
    <property type="component" value="Unassembled WGS sequence"/>
</dbReference>
<evidence type="ECO:0000313" key="6">
    <source>
        <dbReference type="EMBL" id="MBS7455640.1"/>
    </source>
</evidence>
<keyword evidence="3" id="KW-0808">Transferase</keyword>
<name>A0A8J8AXH6_9GAMM</name>
<evidence type="ECO:0000313" key="5">
    <source>
        <dbReference type="EMBL" id="MBR0562402.1"/>
    </source>
</evidence>
<dbReference type="GO" id="GO:0008757">
    <property type="term" value="F:S-adenosylmethionine-dependent methyltransferase activity"/>
    <property type="evidence" value="ECO:0007669"/>
    <property type="project" value="InterPro"/>
</dbReference>
<evidence type="ECO:0000256" key="1">
    <source>
        <dbReference type="ARBA" id="ARBA00008361"/>
    </source>
</evidence>
<comment type="caution">
    <text evidence="5">The sequence shown here is derived from an EMBL/GenBank/DDBJ whole genome shotgun (WGS) entry which is preliminary data.</text>
</comment>
<dbReference type="CDD" id="cd02440">
    <property type="entry name" value="AdoMet_MTases"/>
    <property type="match status" value="1"/>
</dbReference>
<dbReference type="RefSeq" id="WP_211926346.1">
    <property type="nucleotide sequence ID" value="NZ_JAGQFT020000001.1"/>
</dbReference>
<evidence type="ECO:0000256" key="2">
    <source>
        <dbReference type="ARBA" id="ARBA00022603"/>
    </source>
</evidence>
<dbReference type="EMBL" id="JAGQFT020000001">
    <property type="protein sequence ID" value="MBS7455640.1"/>
    <property type="molecule type" value="Genomic_DNA"/>
</dbReference>
<dbReference type="InterPro" id="IPR029063">
    <property type="entry name" value="SAM-dependent_MTases_sf"/>
</dbReference>